<dbReference type="SUPFAM" id="SSF56784">
    <property type="entry name" value="HAD-like"/>
    <property type="match status" value="1"/>
</dbReference>
<sequence>MLAIFDLDDTLTDGDSSSLWLQFMVQHGLAAADMLPREAKLMAAYRRGELRMEDYMDFTLQPMQGRSVEEVAEWVERFIADIIAPIVFDQARDTLARYKAEGRTLLVISATGEHLVGPISRFLGADDFLAIQLATEAGCYTGNTSGVMTYQQGKVIRLQQWLQQHGQSLAGSHGYSDSINDVPLLQAVEVAYTVNADPKLAAVAAQQGWQPLFWSRQTQPAT</sequence>
<dbReference type="KEGG" id="amah:DLM_0279"/>
<protein>
    <submittedName>
        <fullName evidence="4">Phosphoserine phosphatase</fullName>
        <ecNumber evidence="4">3.1.3.3</ecNumber>
    </submittedName>
</protein>
<dbReference type="PANTHER" id="PTHR43344">
    <property type="entry name" value="PHOSPHOSERINE PHOSPHATASE"/>
    <property type="match status" value="1"/>
</dbReference>
<evidence type="ECO:0000256" key="2">
    <source>
        <dbReference type="ARBA" id="ARBA00022801"/>
    </source>
</evidence>
<dbReference type="EC" id="3.1.3.3" evidence="4"/>
<dbReference type="AlphaFoldDB" id="A0A3G9G8Q9"/>
<keyword evidence="3" id="KW-0460">Magnesium</keyword>
<organism evidence="4 5">
    <name type="scientific">Aquitalea magnusonii</name>
    <dbReference type="NCBI Taxonomy" id="332411"/>
    <lineage>
        <taxon>Bacteria</taxon>
        <taxon>Pseudomonadati</taxon>
        <taxon>Pseudomonadota</taxon>
        <taxon>Betaproteobacteria</taxon>
        <taxon>Neisseriales</taxon>
        <taxon>Chromobacteriaceae</taxon>
        <taxon>Aquitalea</taxon>
    </lineage>
</organism>
<keyword evidence="5" id="KW-1185">Reference proteome</keyword>
<dbReference type="Gene3D" id="1.20.1440.100">
    <property type="entry name" value="SG protein - dephosphorylation function"/>
    <property type="match status" value="1"/>
</dbReference>
<accession>A0A3G9G8Q9</accession>
<dbReference type="NCBIfam" id="TIGR01488">
    <property type="entry name" value="HAD-SF-IB"/>
    <property type="match status" value="1"/>
</dbReference>
<reference evidence="4 5" key="2">
    <citation type="journal article" date="2017" name="Genome Announc.">
        <title>Draft genome sequence of Aquitalea magnusonii strain H3, a plant growth-promoting bacterium of duckweed Lemna minor.</title>
        <authorList>
            <person name="Ishizawa H."/>
            <person name="Kuroda M."/>
            <person name="Ike M."/>
        </authorList>
    </citation>
    <scope>NUCLEOTIDE SEQUENCE [LARGE SCALE GENOMIC DNA]</scope>
    <source>
        <strain evidence="4 5">H3</strain>
    </source>
</reference>
<reference evidence="5" key="1">
    <citation type="journal article" date="2017" name="Biotechnol. Biofuels">
        <title>Evaluation of environmental bacterial communities as a factor affecting the growth of duckweed Lemna minor.</title>
        <authorList>
            <person name="Ishizawa H."/>
            <person name="Kuroda M."/>
            <person name="Morikawa M."/>
            <person name="Ike M."/>
        </authorList>
    </citation>
    <scope>NUCLEOTIDE SEQUENCE [LARGE SCALE GENOMIC DNA]</scope>
    <source>
        <strain evidence="5">H3</strain>
    </source>
</reference>
<keyword evidence="1" id="KW-0479">Metal-binding</keyword>
<dbReference type="Pfam" id="PF12710">
    <property type="entry name" value="HAD"/>
    <property type="match status" value="1"/>
</dbReference>
<dbReference type="Proteomes" id="UP000198290">
    <property type="component" value="Chromosome"/>
</dbReference>
<proteinExistence type="predicted"/>
<dbReference type="STRING" id="332411.VI06_04455"/>
<dbReference type="Gene3D" id="3.40.50.1000">
    <property type="entry name" value="HAD superfamily/HAD-like"/>
    <property type="match status" value="1"/>
</dbReference>
<dbReference type="InterPro" id="IPR023214">
    <property type="entry name" value="HAD_sf"/>
</dbReference>
<dbReference type="InterPro" id="IPR006385">
    <property type="entry name" value="HAD_hydro_SerB1"/>
</dbReference>
<evidence type="ECO:0000256" key="3">
    <source>
        <dbReference type="ARBA" id="ARBA00022842"/>
    </source>
</evidence>
<name>A0A3G9G8Q9_9NEIS</name>
<dbReference type="InterPro" id="IPR050582">
    <property type="entry name" value="HAD-like_SerB"/>
</dbReference>
<dbReference type="EMBL" id="AP018823">
    <property type="protein sequence ID" value="BBF83955.1"/>
    <property type="molecule type" value="Genomic_DNA"/>
</dbReference>
<evidence type="ECO:0000313" key="4">
    <source>
        <dbReference type="EMBL" id="BBF83955.1"/>
    </source>
</evidence>
<dbReference type="RefSeq" id="WP_231959990.1">
    <property type="nucleotide sequence ID" value="NZ_AP018823.1"/>
</dbReference>
<gene>
    <name evidence="4" type="ORF">DLM_0279</name>
</gene>
<dbReference type="GO" id="GO:0046872">
    <property type="term" value="F:metal ion binding"/>
    <property type="evidence" value="ECO:0007669"/>
    <property type="project" value="UniProtKB-KW"/>
</dbReference>
<evidence type="ECO:0000256" key="1">
    <source>
        <dbReference type="ARBA" id="ARBA00022723"/>
    </source>
</evidence>
<reference evidence="5" key="3">
    <citation type="journal article" date="2017" name="Plant Physiol. Biochem.">
        <title>Differential oxidative and antioxidative response of duckweed Lemna minor toward plant growth promoting/inhibiting bacteria.</title>
        <authorList>
            <person name="Ishizawa H."/>
            <person name="Kuroda M."/>
            <person name="Morikawa M."/>
            <person name="Ike M."/>
        </authorList>
    </citation>
    <scope>NUCLEOTIDE SEQUENCE [LARGE SCALE GENOMIC DNA]</scope>
    <source>
        <strain evidence="5">H3</strain>
    </source>
</reference>
<keyword evidence="2 4" id="KW-0378">Hydrolase</keyword>
<dbReference type="PANTHER" id="PTHR43344:SF13">
    <property type="entry name" value="PHOSPHATASE RV3661-RELATED"/>
    <property type="match status" value="1"/>
</dbReference>
<dbReference type="NCBIfam" id="TIGR01490">
    <property type="entry name" value="HAD-SF-IB-hyp1"/>
    <property type="match status" value="1"/>
</dbReference>
<evidence type="ECO:0000313" key="5">
    <source>
        <dbReference type="Proteomes" id="UP000198290"/>
    </source>
</evidence>
<dbReference type="InterPro" id="IPR036412">
    <property type="entry name" value="HAD-like_sf"/>
</dbReference>
<dbReference type="CDD" id="cd02612">
    <property type="entry name" value="HAD_PGPPase"/>
    <property type="match status" value="1"/>
</dbReference>
<dbReference type="GO" id="GO:0016787">
    <property type="term" value="F:hydrolase activity"/>
    <property type="evidence" value="ECO:0007669"/>
    <property type="project" value="UniProtKB-KW"/>
</dbReference>